<feature type="transmembrane region" description="Helical" evidence="7">
    <location>
        <begin position="136"/>
        <end position="158"/>
    </location>
</feature>
<dbReference type="RefSeq" id="WP_091611850.1">
    <property type="nucleotide sequence ID" value="NZ_FNNC01000001.1"/>
</dbReference>
<evidence type="ECO:0000256" key="7">
    <source>
        <dbReference type="SAM" id="Phobius"/>
    </source>
</evidence>
<protein>
    <submittedName>
        <fullName evidence="8">Zinc transport system permease protein</fullName>
    </submittedName>
</protein>
<keyword evidence="3 6" id="KW-0812">Transmembrane</keyword>
<comment type="similarity">
    <text evidence="2 6">Belongs to the ABC-3 integral membrane protein family.</text>
</comment>
<dbReference type="Proteomes" id="UP000199488">
    <property type="component" value="Unassembled WGS sequence"/>
</dbReference>
<evidence type="ECO:0000256" key="6">
    <source>
        <dbReference type="RuleBase" id="RU003943"/>
    </source>
</evidence>
<dbReference type="GO" id="GO:0043190">
    <property type="term" value="C:ATP-binding cassette (ABC) transporter complex"/>
    <property type="evidence" value="ECO:0007669"/>
    <property type="project" value="InterPro"/>
</dbReference>
<keyword evidence="5 7" id="KW-0472">Membrane</keyword>
<dbReference type="STRING" id="1122204.SAMN05421781_0971"/>
<keyword evidence="4 7" id="KW-1133">Transmembrane helix</keyword>
<dbReference type="AlphaFoldDB" id="A0A1H2RZD7"/>
<dbReference type="InterPro" id="IPR001626">
    <property type="entry name" value="ABC_TroCD"/>
</dbReference>
<keyword evidence="6" id="KW-0813">Transport</keyword>
<feature type="transmembrane region" description="Helical" evidence="7">
    <location>
        <begin position="170"/>
        <end position="192"/>
    </location>
</feature>
<keyword evidence="9" id="KW-1185">Reference proteome</keyword>
<dbReference type="InterPro" id="IPR037294">
    <property type="entry name" value="ABC_BtuC-like"/>
</dbReference>
<feature type="transmembrane region" description="Helical" evidence="7">
    <location>
        <begin position="12"/>
        <end position="32"/>
    </location>
</feature>
<dbReference type="OrthoDB" id="9798540at2"/>
<feature type="transmembrane region" description="Helical" evidence="7">
    <location>
        <begin position="98"/>
        <end position="116"/>
    </location>
</feature>
<feature type="transmembrane region" description="Helical" evidence="7">
    <location>
        <begin position="69"/>
        <end position="86"/>
    </location>
</feature>
<feature type="transmembrane region" description="Helical" evidence="7">
    <location>
        <begin position="44"/>
        <end position="63"/>
    </location>
</feature>
<feature type="transmembrane region" description="Helical" evidence="7">
    <location>
        <begin position="253"/>
        <end position="269"/>
    </location>
</feature>
<dbReference type="GO" id="GO:0055085">
    <property type="term" value="P:transmembrane transport"/>
    <property type="evidence" value="ECO:0007669"/>
    <property type="project" value="InterPro"/>
</dbReference>
<evidence type="ECO:0000256" key="5">
    <source>
        <dbReference type="ARBA" id="ARBA00023136"/>
    </source>
</evidence>
<proteinExistence type="inferred from homology"/>
<comment type="subcellular location">
    <subcellularLocation>
        <location evidence="6">Cell membrane</location>
        <topology evidence="6">Multi-pass membrane protein</topology>
    </subcellularLocation>
    <subcellularLocation>
        <location evidence="1">Membrane</location>
        <topology evidence="1">Multi-pass membrane protein</topology>
    </subcellularLocation>
</comment>
<evidence type="ECO:0000256" key="2">
    <source>
        <dbReference type="ARBA" id="ARBA00008034"/>
    </source>
</evidence>
<accession>A0A1H2RZD7</accession>
<gene>
    <name evidence="8" type="ORF">SAMN05421781_0971</name>
</gene>
<organism evidence="8 9">
    <name type="scientific">Marinococcus luteus</name>
    <dbReference type="NCBI Taxonomy" id="1122204"/>
    <lineage>
        <taxon>Bacteria</taxon>
        <taxon>Bacillati</taxon>
        <taxon>Bacillota</taxon>
        <taxon>Bacilli</taxon>
        <taxon>Bacillales</taxon>
        <taxon>Bacillaceae</taxon>
        <taxon>Marinococcus</taxon>
    </lineage>
</organism>
<dbReference type="Gene3D" id="1.10.3470.10">
    <property type="entry name" value="ABC transporter involved in vitamin B12 uptake, BtuC"/>
    <property type="match status" value="1"/>
</dbReference>
<evidence type="ECO:0000256" key="3">
    <source>
        <dbReference type="ARBA" id="ARBA00022692"/>
    </source>
</evidence>
<evidence type="ECO:0000256" key="4">
    <source>
        <dbReference type="ARBA" id="ARBA00022989"/>
    </source>
</evidence>
<evidence type="ECO:0000313" key="8">
    <source>
        <dbReference type="EMBL" id="SDW24675.1"/>
    </source>
</evidence>
<dbReference type="CDD" id="cd06550">
    <property type="entry name" value="TM_ABC_iron-siderophores_like"/>
    <property type="match status" value="1"/>
</dbReference>
<evidence type="ECO:0000256" key="1">
    <source>
        <dbReference type="ARBA" id="ARBA00004141"/>
    </source>
</evidence>
<reference evidence="8 9" key="1">
    <citation type="submission" date="2016-10" db="EMBL/GenBank/DDBJ databases">
        <authorList>
            <person name="de Groot N.N."/>
        </authorList>
    </citation>
    <scope>NUCLEOTIDE SEQUENCE [LARGE SCALE GENOMIC DNA]</scope>
    <source>
        <strain evidence="8 9">DSM 23126</strain>
    </source>
</reference>
<evidence type="ECO:0000313" key="9">
    <source>
        <dbReference type="Proteomes" id="UP000199488"/>
    </source>
</evidence>
<dbReference type="Pfam" id="PF00950">
    <property type="entry name" value="ABC-3"/>
    <property type="match status" value="1"/>
</dbReference>
<dbReference type="EMBL" id="FNNC01000001">
    <property type="protein sequence ID" value="SDW24675.1"/>
    <property type="molecule type" value="Genomic_DNA"/>
</dbReference>
<feature type="transmembrane region" description="Helical" evidence="7">
    <location>
        <begin position="198"/>
        <end position="219"/>
    </location>
</feature>
<feature type="transmembrane region" description="Helical" evidence="7">
    <location>
        <begin position="226"/>
        <end position="247"/>
    </location>
</feature>
<name>A0A1H2RZD7_9BACI</name>
<dbReference type="PANTHER" id="PTHR30477">
    <property type="entry name" value="ABC-TRANSPORTER METAL-BINDING PROTEIN"/>
    <property type="match status" value="1"/>
</dbReference>
<dbReference type="SUPFAM" id="SSF81345">
    <property type="entry name" value="ABC transporter involved in vitamin B12 uptake, BtuC"/>
    <property type="match status" value="1"/>
</dbReference>
<dbReference type="GO" id="GO:0010043">
    <property type="term" value="P:response to zinc ion"/>
    <property type="evidence" value="ECO:0007669"/>
    <property type="project" value="TreeGrafter"/>
</dbReference>
<sequence length="285" mass="31198">MIFLEFDFLRYALIIGLMIGLIAPAAGVFVVVRKTPMIADAMSHTALTGIAFHLWLASFWVWLSEWNPLYTGILFTFIVSFVIEYLRRRFQTFQELSIPVVMASAIGLGVVFISLADGFNNDLFNYLFGSILTVNAADAVVIGVISAVSLLLFLLFYKELLFLAFDEEQAAVNGIPVQRVNLLFAGIAALIVASSISILGVLLVSALITLPAAAALRVASTFKSMFLYAVIFGETAVLAGFFASYYYDLSSGGTIAVISFLIWTVVVLAEKTIGLIRQRSWEEAK</sequence>
<dbReference type="PANTHER" id="PTHR30477:SF22">
    <property type="entry name" value="METAL ABC TRANSPORTER PERMEASE"/>
    <property type="match status" value="1"/>
</dbReference>